<keyword evidence="11" id="KW-0539">Nucleus</keyword>
<evidence type="ECO:0000313" key="16">
    <source>
        <dbReference type="EMBL" id="KAG0322229.1"/>
    </source>
</evidence>
<dbReference type="FunFam" id="3.40.50.1820:FF:000276">
    <property type="entry name" value="Acyl-protein thioesterase 1"/>
    <property type="match status" value="1"/>
</dbReference>
<feature type="domain" description="Phospholipase/carboxylesterase/thioesterase" evidence="15">
    <location>
        <begin position="11"/>
        <end position="226"/>
    </location>
</feature>
<evidence type="ECO:0000256" key="10">
    <source>
        <dbReference type="ARBA" id="ARBA00023098"/>
    </source>
</evidence>
<dbReference type="Proteomes" id="UP000738325">
    <property type="component" value="Unassembled WGS sequence"/>
</dbReference>
<dbReference type="GO" id="GO:0005634">
    <property type="term" value="C:nucleus"/>
    <property type="evidence" value="ECO:0007669"/>
    <property type="project" value="UniProtKB-SubCell"/>
</dbReference>
<evidence type="ECO:0000256" key="5">
    <source>
        <dbReference type="ARBA" id="ARBA00014923"/>
    </source>
</evidence>
<comment type="similarity">
    <text evidence="3">Belongs to the AB hydrolase superfamily. AB hydrolase 2 family.</text>
</comment>
<reference evidence="16" key="1">
    <citation type="journal article" date="2020" name="Fungal Divers.">
        <title>Resolving the Mortierellaceae phylogeny through synthesis of multi-gene phylogenetics and phylogenomics.</title>
        <authorList>
            <person name="Vandepol N."/>
            <person name="Liber J."/>
            <person name="Desiro A."/>
            <person name="Na H."/>
            <person name="Kennedy M."/>
            <person name="Barry K."/>
            <person name="Grigoriev I.V."/>
            <person name="Miller A.N."/>
            <person name="O'Donnell K."/>
            <person name="Stajich J.E."/>
            <person name="Bonito G."/>
        </authorList>
    </citation>
    <scope>NUCLEOTIDE SEQUENCE</scope>
    <source>
        <strain evidence="16">REB-010B</strain>
    </source>
</reference>
<keyword evidence="9" id="KW-0276">Fatty acid metabolism</keyword>
<name>A0A9P6UWC4_9FUNG</name>
<evidence type="ECO:0000256" key="3">
    <source>
        <dbReference type="ARBA" id="ARBA00006499"/>
    </source>
</evidence>
<dbReference type="GO" id="GO:0008474">
    <property type="term" value="F:palmitoyl-(protein) hydrolase activity"/>
    <property type="evidence" value="ECO:0007669"/>
    <property type="project" value="UniProtKB-EC"/>
</dbReference>
<dbReference type="PANTHER" id="PTHR10655:SF17">
    <property type="entry name" value="LYSOPHOSPHOLIPASE-LIKE PROTEIN 1"/>
    <property type="match status" value="1"/>
</dbReference>
<evidence type="ECO:0000256" key="8">
    <source>
        <dbReference type="ARBA" id="ARBA00022801"/>
    </source>
</evidence>
<sequence length="237" mass="26042">MAAPLKKLTSIVQNATSKHTATVIFIHGLGDSGAGWQVAPVGEQLKGYLPHAKFIFPNAPSIPVTLNGGMRMPSWYDIKDLNKVDQEQDEEGMLKSRQQIMQIVREEIEQNGIPANRIVIGGFSQGCVMGLMTSLTSEYKFAGIVSLSGYMPLHKKIMNMVSDANRKTPILWGHGDADPVVSHDFGVQSVDLLKKNKFNVTFNTYRGMGHSSSPQEIRDVLEFLLQTIPPVDESSSA</sequence>
<dbReference type="InterPro" id="IPR029058">
    <property type="entry name" value="AB_hydrolase_fold"/>
</dbReference>
<evidence type="ECO:0000256" key="1">
    <source>
        <dbReference type="ARBA" id="ARBA00004123"/>
    </source>
</evidence>
<keyword evidence="10" id="KW-0443">Lipid metabolism</keyword>
<dbReference type="PANTHER" id="PTHR10655">
    <property type="entry name" value="LYSOPHOSPHOLIPASE-RELATED"/>
    <property type="match status" value="1"/>
</dbReference>
<dbReference type="EC" id="3.1.2.22" evidence="4"/>
<evidence type="ECO:0000256" key="12">
    <source>
        <dbReference type="ARBA" id="ARBA00029392"/>
    </source>
</evidence>
<dbReference type="InterPro" id="IPR050565">
    <property type="entry name" value="LYPA1-2/EST-like"/>
</dbReference>
<evidence type="ECO:0000256" key="2">
    <source>
        <dbReference type="ARBA" id="ARBA00004496"/>
    </source>
</evidence>
<organism evidence="16 17">
    <name type="scientific">Dissophora globulifera</name>
    <dbReference type="NCBI Taxonomy" id="979702"/>
    <lineage>
        <taxon>Eukaryota</taxon>
        <taxon>Fungi</taxon>
        <taxon>Fungi incertae sedis</taxon>
        <taxon>Mucoromycota</taxon>
        <taxon>Mortierellomycotina</taxon>
        <taxon>Mortierellomycetes</taxon>
        <taxon>Mortierellales</taxon>
        <taxon>Mortierellaceae</taxon>
        <taxon>Dissophora</taxon>
    </lineage>
</organism>
<evidence type="ECO:0000256" key="9">
    <source>
        <dbReference type="ARBA" id="ARBA00022832"/>
    </source>
</evidence>
<keyword evidence="7" id="KW-0963">Cytoplasm</keyword>
<evidence type="ECO:0000256" key="7">
    <source>
        <dbReference type="ARBA" id="ARBA00022490"/>
    </source>
</evidence>
<gene>
    <name evidence="16" type="ORF">BGZ99_003428</name>
</gene>
<dbReference type="AlphaFoldDB" id="A0A9P6UWC4"/>
<dbReference type="EMBL" id="JAAAIP010000217">
    <property type="protein sequence ID" value="KAG0322229.1"/>
    <property type="molecule type" value="Genomic_DNA"/>
</dbReference>
<evidence type="ECO:0000256" key="14">
    <source>
        <dbReference type="ARBA" id="ARBA00047337"/>
    </source>
</evidence>
<dbReference type="Gene3D" id="3.40.50.1820">
    <property type="entry name" value="alpha/beta hydrolase"/>
    <property type="match status" value="1"/>
</dbReference>
<keyword evidence="17" id="KW-1185">Reference proteome</keyword>
<dbReference type="InterPro" id="IPR003140">
    <property type="entry name" value="PLipase/COase/thioEstase"/>
</dbReference>
<comment type="caution">
    <text evidence="16">The sequence shown here is derived from an EMBL/GenBank/DDBJ whole genome shotgun (WGS) entry which is preliminary data.</text>
</comment>
<evidence type="ECO:0000313" key="17">
    <source>
        <dbReference type="Proteomes" id="UP000738325"/>
    </source>
</evidence>
<evidence type="ECO:0000256" key="4">
    <source>
        <dbReference type="ARBA" id="ARBA00012423"/>
    </source>
</evidence>
<dbReference type="Pfam" id="PF02230">
    <property type="entry name" value="Abhydrolase_2"/>
    <property type="match status" value="1"/>
</dbReference>
<dbReference type="GO" id="GO:0005737">
    <property type="term" value="C:cytoplasm"/>
    <property type="evidence" value="ECO:0007669"/>
    <property type="project" value="UniProtKB-SubCell"/>
</dbReference>
<dbReference type="GO" id="GO:0052689">
    <property type="term" value="F:carboxylic ester hydrolase activity"/>
    <property type="evidence" value="ECO:0007669"/>
    <property type="project" value="UniProtKB-KW"/>
</dbReference>
<evidence type="ECO:0000259" key="15">
    <source>
        <dbReference type="Pfam" id="PF02230"/>
    </source>
</evidence>
<keyword evidence="6" id="KW-0719">Serine esterase</keyword>
<proteinExistence type="inferred from homology"/>
<evidence type="ECO:0000256" key="13">
    <source>
        <dbReference type="ARBA" id="ARBA00031195"/>
    </source>
</evidence>
<protein>
    <recommendedName>
        <fullName evidence="5">Acyl-protein thioesterase 1</fullName>
        <ecNumber evidence="4">3.1.2.22</ecNumber>
    </recommendedName>
    <alternativeName>
        <fullName evidence="13">Palmitoyl-protein hydrolase</fullName>
    </alternativeName>
</protein>
<evidence type="ECO:0000256" key="11">
    <source>
        <dbReference type="ARBA" id="ARBA00023242"/>
    </source>
</evidence>
<dbReference type="OrthoDB" id="2418081at2759"/>
<dbReference type="GO" id="GO:0006631">
    <property type="term" value="P:fatty acid metabolic process"/>
    <property type="evidence" value="ECO:0007669"/>
    <property type="project" value="UniProtKB-KW"/>
</dbReference>
<evidence type="ECO:0000256" key="6">
    <source>
        <dbReference type="ARBA" id="ARBA00022487"/>
    </source>
</evidence>
<comment type="catalytic activity">
    <reaction evidence="14">
        <text>S-hexadecanoyl-L-cysteinyl-[protein] + H2O = L-cysteinyl-[protein] + hexadecanoate + H(+)</text>
        <dbReference type="Rhea" id="RHEA:19233"/>
        <dbReference type="Rhea" id="RHEA-COMP:10131"/>
        <dbReference type="Rhea" id="RHEA-COMP:11032"/>
        <dbReference type="ChEBI" id="CHEBI:7896"/>
        <dbReference type="ChEBI" id="CHEBI:15377"/>
        <dbReference type="ChEBI" id="CHEBI:15378"/>
        <dbReference type="ChEBI" id="CHEBI:29950"/>
        <dbReference type="ChEBI" id="CHEBI:74151"/>
        <dbReference type="EC" id="3.1.2.22"/>
    </reaction>
</comment>
<keyword evidence="8" id="KW-0378">Hydrolase</keyword>
<dbReference type="SUPFAM" id="SSF53474">
    <property type="entry name" value="alpha/beta-Hydrolases"/>
    <property type="match status" value="1"/>
</dbReference>
<comment type="function">
    <text evidence="12">Hydrolyzes fatty acids from S-acylated cysteine residues in proteins with a strong preference for palmitoylated G-alpha proteins over other acyl substrates. Mediates the deacylation of G-alpha proteins such as GPA1 in vivo, but has weak or no activity toward palmitoylated Ras proteins. Has weak lysophospholipase activity in vitro; however such activity may not exist in vivo.</text>
</comment>
<accession>A0A9P6UWC4</accession>
<comment type="subcellular location">
    <subcellularLocation>
        <location evidence="2">Cytoplasm</location>
    </subcellularLocation>
    <subcellularLocation>
        <location evidence="1">Nucleus</location>
    </subcellularLocation>
</comment>